<dbReference type="SFLD" id="SFLDG01067">
    <property type="entry name" value="SPASM/twitch_domain_containing"/>
    <property type="match status" value="1"/>
</dbReference>
<keyword evidence="5" id="KW-0408">Iron</keyword>
<dbReference type="InterPro" id="IPR023885">
    <property type="entry name" value="4Fe4S-binding_SPASM_dom"/>
</dbReference>
<organism evidence="9 10">
    <name type="scientific">Vibrio qingdaonensis</name>
    <dbReference type="NCBI Taxonomy" id="2829491"/>
    <lineage>
        <taxon>Bacteria</taxon>
        <taxon>Pseudomonadati</taxon>
        <taxon>Pseudomonadota</taxon>
        <taxon>Gammaproteobacteria</taxon>
        <taxon>Vibrionales</taxon>
        <taxon>Vibrionaceae</taxon>
        <taxon>Vibrio</taxon>
    </lineage>
</organism>
<evidence type="ECO:0000256" key="7">
    <source>
        <dbReference type="ARBA" id="ARBA00023601"/>
    </source>
</evidence>
<dbReference type="NCBIfam" id="TIGR03942">
    <property type="entry name" value="sulfatase_rSAM"/>
    <property type="match status" value="1"/>
</dbReference>
<dbReference type="PANTHER" id="PTHR43273:SF3">
    <property type="entry name" value="ANAEROBIC SULFATASE-MATURATING ENZYME HOMOLOG ASLB-RELATED"/>
    <property type="match status" value="1"/>
</dbReference>
<dbReference type="SUPFAM" id="SSF102114">
    <property type="entry name" value="Radical SAM enzymes"/>
    <property type="match status" value="1"/>
</dbReference>
<comment type="similarity">
    <text evidence="7">Belongs to the radical SAM superfamily. Anaerobic sulfatase-maturating enzyme family.</text>
</comment>
<dbReference type="SFLD" id="SFLDG01386">
    <property type="entry name" value="main_SPASM_domain-containing"/>
    <property type="match status" value="1"/>
</dbReference>
<evidence type="ECO:0000313" key="10">
    <source>
        <dbReference type="Proteomes" id="UP001155587"/>
    </source>
</evidence>
<evidence type="ECO:0000256" key="2">
    <source>
        <dbReference type="ARBA" id="ARBA00022485"/>
    </source>
</evidence>
<dbReference type="GO" id="GO:0046872">
    <property type="term" value="F:metal ion binding"/>
    <property type="evidence" value="ECO:0007669"/>
    <property type="project" value="UniProtKB-KW"/>
</dbReference>
<comment type="caution">
    <text evidence="9">The sequence shown here is derived from an EMBL/GenBank/DDBJ whole genome shotgun (WGS) entry which is preliminary data.</text>
</comment>
<evidence type="ECO:0000313" key="9">
    <source>
        <dbReference type="EMBL" id="MCW8347491.1"/>
    </source>
</evidence>
<evidence type="ECO:0000256" key="3">
    <source>
        <dbReference type="ARBA" id="ARBA00022691"/>
    </source>
</evidence>
<dbReference type="Gene3D" id="3.20.20.70">
    <property type="entry name" value="Aldolase class I"/>
    <property type="match status" value="1"/>
</dbReference>
<comment type="cofactor">
    <cofactor evidence="1">
        <name>[4Fe-4S] cluster</name>
        <dbReference type="ChEBI" id="CHEBI:49883"/>
    </cofactor>
</comment>
<dbReference type="SFLD" id="SFLDF00285">
    <property type="entry name" value="anaerobic_Ser-type_sulfatase-m"/>
    <property type="match status" value="1"/>
</dbReference>
<keyword evidence="4" id="KW-0479">Metal-binding</keyword>
<dbReference type="RefSeq" id="WP_265676021.1">
    <property type="nucleotide sequence ID" value="NZ_JAKRRY010000022.1"/>
</dbReference>
<dbReference type="InterPro" id="IPR047207">
    <property type="entry name" value="SPASM_anSME"/>
</dbReference>
<keyword evidence="3" id="KW-0949">S-adenosyl-L-methionine</keyword>
<accession>A0A9X3CQF1</accession>
<name>A0A9X3CQF1_9VIBR</name>
<dbReference type="AlphaFoldDB" id="A0A9X3CQF1"/>
<dbReference type="SFLD" id="SFLDS00029">
    <property type="entry name" value="Radical_SAM"/>
    <property type="match status" value="1"/>
</dbReference>
<dbReference type="Proteomes" id="UP001155587">
    <property type="component" value="Unassembled WGS sequence"/>
</dbReference>
<feature type="domain" description="Radical SAM core" evidence="8">
    <location>
        <begin position="1"/>
        <end position="244"/>
    </location>
</feature>
<reference evidence="9" key="1">
    <citation type="submission" date="2022-02" db="EMBL/GenBank/DDBJ databases">
        <title>Vibrio sp. nov, a new bacterium isolated from seawater.</title>
        <authorList>
            <person name="Yuan Y."/>
        </authorList>
    </citation>
    <scope>NUCLEOTIDE SEQUENCE</scope>
    <source>
        <strain evidence="9">ZSDZ65</strain>
    </source>
</reference>
<dbReference type="Pfam" id="PF04055">
    <property type="entry name" value="Radical_SAM"/>
    <property type="match status" value="1"/>
</dbReference>
<dbReference type="SFLD" id="SFLDG01072">
    <property type="entry name" value="dehydrogenase_like"/>
    <property type="match status" value="1"/>
</dbReference>
<dbReference type="InterPro" id="IPR034491">
    <property type="entry name" value="Anaerob_Ser_sulfatase-maturase"/>
</dbReference>
<dbReference type="PANTHER" id="PTHR43273">
    <property type="entry name" value="ANAEROBIC SULFATASE-MATURATING ENZYME HOMOLOG ASLB-RELATED"/>
    <property type="match status" value="1"/>
</dbReference>
<dbReference type="GO" id="GO:0051539">
    <property type="term" value="F:4 iron, 4 sulfur cluster binding"/>
    <property type="evidence" value="ECO:0007669"/>
    <property type="project" value="UniProtKB-KW"/>
</dbReference>
<dbReference type="Pfam" id="PF13186">
    <property type="entry name" value="SPASM"/>
    <property type="match status" value="1"/>
</dbReference>
<dbReference type="PROSITE" id="PS51918">
    <property type="entry name" value="RADICAL_SAM"/>
    <property type="match status" value="1"/>
</dbReference>
<evidence type="ECO:0000256" key="1">
    <source>
        <dbReference type="ARBA" id="ARBA00001966"/>
    </source>
</evidence>
<evidence type="ECO:0000259" key="8">
    <source>
        <dbReference type="PROSITE" id="PS51918"/>
    </source>
</evidence>
<dbReference type="SFLD" id="SFLDG01384">
    <property type="entry name" value="thioether_bond_formation_requi"/>
    <property type="match status" value="1"/>
</dbReference>
<dbReference type="CDD" id="cd21120">
    <property type="entry name" value="SPASM_anSME"/>
    <property type="match status" value="1"/>
</dbReference>
<dbReference type="CDD" id="cd01335">
    <property type="entry name" value="Radical_SAM"/>
    <property type="match status" value="1"/>
</dbReference>
<keyword evidence="10" id="KW-1185">Reference proteome</keyword>
<dbReference type="InterPro" id="IPR013785">
    <property type="entry name" value="Aldolase_TIM"/>
</dbReference>
<dbReference type="InterPro" id="IPR058240">
    <property type="entry name" value="rSAM_sf"/>
</dbReference>
<sequence length="402" mass="45554">MSDFHVTAKPSGSLCNIDCDYCFYLEKEKLYPERNKTVGMDDKTLDIYIKQYIQAQKGNNVLFSWQGGEPTLLGLAFFNKVIALQNKYANGKLISNTLQTNGILINEEWCHFFRQHEFLIGLSLDGPKEINDSYRKSRSQKSTFSKVINTVELFNKFNIDYNILAVVSKANVEKPIEVYEFFKSIGARHFQFTPLVERIANTPTKDGLTLISPTDMSQATVAPWSVDASAYGEFITTMFDHWIKHDLGEVFIQTFENTLGKMLGEPGNLCVFEKECGNALALELNGDTYSCDHFVYPEYKLGNIHTEQLENIANSPKATKFGSDKKTNMATECNTCPFLSICNGGCPKHRFELSSSGIPNKNYFCNGYKKIFLHIEKYIPTFKNAFELGLNAEDIKKTISNN</sequence>
<keyword evidence="2" id="KW-0004">4Fe-4S</keyword>
<dbReference type="NCBIfam" id="TIGR04085">
    <property type="entry name" value="rSAM_more_4Fe4S"/>
    <property type="match status" value="1"/>
</dbReference>
<dbReference type="EMBL" id="JAKRRY010000022">
    <property type="protein sequence ID" value="MCW8347491.1"/>
    <property type="molecule type" value="Genomic_DNA"/>
</dbReference>
<dbReference type="InterPro" id="IPR023867">
    <property type="entry name" value="Sulphatase_maturase_rSAM"/>
</dbReference>
<dbReference type="GO" id="GO:0016491">
    <property type="term" value="F:oxidoreductase activity"/>
    <property type="evidence" value="ECO:0007669"/>
    <property type="project" value="InterPro"/>
</dbReference>
<dbReference type="InterPro" id="IPR007197">
    <property type="entry name" value="rSAM"/>
</dbReference>
<gene>
    <name evidence="9" type="ORF">MD535_15935</name>
</gene>
<keyword evidence="6" id="KW-0411">Iron-sulfur</keyword>
<protein>
    <submittedName>
        <fullName evidence="9">Anaerobic sulfatase maturase</fullName>
    </submittedName>
</protein>
<evidence type="ECO:0000256" key="4">
    <source>
        <dbReference type="ARBA" id="ARBA00022723"/>
    </source>
</evidence>
<evidence type="ECO:0000256" key="6">
    <source>
        <dbReference type="ARBA" id="ARBA00023014"/>
    </source>
</evidence>
<proteinExistence type="inferred from homology"/>
<evidence type="ECO:0000256" key="5">
    <source>
        <dbReference type="ARBA" id="ARBA00023004"/>
    </source>
</evidence>